<dbReference type="Proteomes" id="UP000095725">
    <property type="component" value="Unassembled WGS sequence"/>
</dbReference>
<evidence type="ECO:0000256" key="6">
    <source>
        <dbReference type="RuleBase" id="RU003567"/>
    </source>
</evidence>
<accession>A0A174R1Y5</accession>
<evidence type="ECO:0000256" key="3">
    <source>
        <dbReference type="ARBA" id="ARBA00022670"/>
    </source>
</evidence>
<sequence length="353" mass="39640">MNLTATAENGRARIELKGTISKWRETEAEFTSKIEQLIRSGIKDVHIYINSPGGECFEANEIVNVIKKFPGKITGEGGALVASAATYIAINCTSFSMPANGLFMIHQVSGGACGRVADIESALEVMRKLNEHYLNAFLSKCTDKKKIRDAWEKGDYWMSAQEAKENGFVTEVTGKAKVDKAMAQMITNCGYTGEIEITDSINNEKSKNDMDLTMLTTRFGMDASTTEAQFIAQVDVWKRKADRVDMLERQEEARKEQEIENILNSAIKEKRITADVRDDWKANLTSNFDTAKKLLDAIKPVEMPEVHAPSLTDTTNKKFEDLQNDPEALKNIMEKNPAEYERLLNDYIKRNGK</sequence>
<dbReference type="SUPFAM" id="SSF52096">
    <property type="entry name" value="ClpP/crotonase"/>
    <property type="match status" value="1"/>
</dbReference>
<evidence type="ECO:0000256" key="1">
    <source>
        <dbReference type="ARBA" id="ARBA00007039"/>
    </source>
</evidence>
<keyword evidence="4 7" id="KW-0378">Hydrolase</keyword>
<name>A0A174R1Y5_9BACE</name>
<dbReference type="AlphaFoldDB" id="A0A174R1Y5"/>
<gene>
    <name evidence="7" type="primary">clpP_1</name>
    <name evidence="7" type="ORF">ERS852558_00997</name>
</gene>
<dbReference type="EMBL" id="CZBL01000003">
    <property type="protein sequence ID" value="CUP79424.1"/>
    <property type="molecule type" value="Genomic_DNA"/>
</dbReference>
<dbReference type="InterPro" id="IPR029045">
    <property type="entry name" value="ClpP/crotonase-like_dom_sf"/>
</dbReference>
<dbReference type="Gene3D" id="3.90.226.10">
    <property type="entry name" value="2-enoyl-CoA Hydratase, Chain A, domain 1"/>
    <property type="match status" value="1"/>
</dbReference>
<dbReference type="PRINTS" id="PR00127">
    <property type="entry name" value="CLPPROTEASEP"/>
</dbReference>
<evidence type="ECO:0000313" key="7">
    <source>
        <dbReference type="EMBL" id="CUP79424.1"/>
    </source>
</evidence>
<dbReference type="Pfam" id="PF00574">
    <property type="entry name" value="CLP_protease"/>
    <property type="match status" value="1"/>
</dbReference>
<dbReference type="InterPro" id="IPR023562">
    <property type="entry name" value="ClpP/TepA"/>
</dbReference>
<dbReference type="PANTHER" id="PTHR10381:SF70">
    <property type="entry name" value="ATP-DEPENDENT CLP PROTEASE PROTEOLYTIC SUBUNIT"/>
    <property type="match status" value="1"/>
</dbReference>
<organism evidence="7 8">
    <name type="scientific">Bacteroides caccae</name>
    <dbReference type="NCBI Taxonomy" id="47678"/>
    <lineage>
        <taxon>Bacteria</taxon>
        <taxon>Pseudomonadati</taxon>
        <taxon>Bacteroidota</taxon>
        <taxon>Bacteroidia</taxon>
        <taxon>Bacteroidales</taxon>
        <taxon>Bacteroidaceae</taxon>
        <taxon>Bacteroides</taxon>
    </lineage>
</organism>
<keyword evidence="2" id="KW-0963">Cytoplasm</keyword>
<dbReference type="InterPro" id="IPR001907">
    <property type="entry name" value="ClpP"/>
</dbReference>
<dbReference type="GO" id="GO:0006515">
    <property type="term" value="P:protein quality control for misfolded or incompletely synthesized proteins"/>
    <property type="evidence" value="ECO:0007669"/>
    <property type="project" value="TreeGrafter"/>
</dbReference>
<proteinExistence type="inferred from homology"/>
<reference evidence="7 8" key="1">
    <citation type="submission" date="2015-09" db="EMBL/GenBank/DDBJ databases">
        <authorList>
            <consortium name="Pathogen Informatics"/>
        </authorList>
    </citation>
    <scope>NUCLEOTIDE SEQUENCE [LARGE SCALE GENOMIC DNA]</scope>
    <source>
        <strain evidence="7 8">2789STDY5834946</strain>
    </source>
</reference>
<evidence type="ECO:0000256" key="5">
    <source>
        <dbReference type="ARBA" id="ARBA00022825"/>
    </source>
</evidence>
<dbReference type="GO" id="GO:0004252">
    <property type="term" value="F:serine-type endopeptidase activity"/>
    <property type="evidence" value="ECO:0007669"/>
    <property type="project" value="InterPro"/>
</dbReference>
<evidence type="ECO:0000256" key="2">
    <source>
        <dbReference type="ARBA" id="ARBA00022490"/>
    </source>
</evidence>
<dbReference type="GO" id="GO:0009368">
    <property type="term" value="C:endopeptidase Clp complex"/>
    <property type="evidence" value="ECO:0007669"/>
    <property type="project" value="TreeGrafter"/>
</dbReference>
<dbReference type="RefSeq" id="WP_008766321.1">
    <property type="nucleotide sequence ID" value="NZ_CZBL01000003.1"/>
</dbReference>
<evidence type="ECO:0000256" key="4">
    <source>
        <dbReference type="ARBA" id="ARBA00022801"/>
    </source>
</evidence>
<comment type="similarity">
    <text evidence="1 6">Belongs to the peptidase S14 family.</text>
</comment>
<dbReference type="GO" id="GO:0051117">
    <property type="term" value="F:ATPase binding"/>
    <property type="evidence" value="ECO:0007669"/>
    <property type="project" value="TreeGrafter"/>
</dbReference>
<keyword evidence="5" id="KW-0720">Serine protease</keyword>
<protein>
    <recommendedName>
        <fullName evidence="6">ATP-dependent Clp protease proteolytic subunit</fullName>
    </recommendedName>
</protein>
<dbReference type="GO" id="GO:0004176">
    <property type="term" value="F:ATP-dependent peptidase activity"/>
    <property type="evidence" value="ECO:0007669"/>
    <property type="project" value="InterPro"/>
</dbReference>
<keyword evidence="3 7" id="KW-0645">Protease</keyword>
<evidence type="ECO:0000313" key="8">
    <source>
        <dbReference type="Proteomes" id="UP000095725"/>
    </source>
</evidence>
<dbReference type="CDD" id="cd07016">
    <property type="entry name" value="S14_ClpP_1"/>
    <property type="match status" value="1"/>
</dbReference>
<dbReference type="PANTHER" id="PTHR10381">
    <property type="entry name" value="ATP-DEPENDENT CLP PROTEASE PROTEOLYTIC SUBUNIT"/>
    <property type="match status" value="1"/>
</dbReference>